<gene>
    <name evidence="4" type="ORF">SAMN05216410_2426</name>
</gene>
<feature type="chain" id="PRO_5011443389" description="LPXTG-motif cell wall anchor domain-containing protein" evidence="3">
    <location>
        <begin position="29"/>
        <end position="531"/>
    </location>
</feature>
<dbReference type="STRING" id="1814289.SAMN05216410_2426"/>
<evidence type="ECO:0000313" key="4">
    <source>
        <dbReference type="EMBL" id="SDC86692.1"/>
    </source>
</evidence>
<accession>A0A1G6Q2K9</accession>
<keyword evidence="2" id="KW-1133">Transmembrane helix</keyword>
<keyword evidence="3" id="KW-0732">Signal</keyword>
<evidence type="ECO:0000256" key="3">
    <source>
        <dbReference type="SAM" id="SignalP"/>
    </source>
</evidence>
<feature type="signal peptide" evidence="3">
    <location>
        <begin position="1"/>
        <end position="28"/>
    </location>
</feature>
<evidence type="ECO:0008006" key="6">
    <source>
        <dbReference type="Google" id="ProtNLM"/>
    </source>
</evidence>
<dbReference type="AlphaFoldDB" id="A0A1G6Q2K9"/>
<name>A0A1G6Q2K9_9MICO</name>
<evidence type="ECO:0000256" key="1">
    <source>
        <dbReference type="SAM" id="MobiDB-lite"/>
    </source>
</evidence>
<feature type="region of interest" description="Disordered" evidence="1">
    <location>
        <begin position="402"/>
        <end position="446"/>
    </location>
</feature>
<feature type="transmembrane region" description="Helical" evidence="2">
    <location>
        <begin position="493"/>
        <end position="513"/>
    </location>
</feature>
<keyword evidence="2" id="KW-0812">Transmembrane</keyword>
<protein>
    <recommendedName>
        <fullName evidence="6">LPXTG-motif cell wall anchor domain-containing protein</fullName>
    </recommendedName>
</protein>
<proteinExistence type="predicted"/>
<evidence type="ECO:0000256" key="2">
    <source>
        <dbReference type="SAM" id="Phobius"/>
    </source>
</evidence>
<dbReference type="Proteomes" id="UP000199039">
    <property type="component" value="Unassembled WGS sequence"/>
</dbReference>
<dbReference type="EMBL" id="FMYH01000004">
    <property type="protein sequence ID" value="SDC86692.1"/>
    <property type="molecule type" value="Genomic_DNA"/>
</dbReference>
<feature type="compositionally biased region" description="Acidic residues" evidence="1">
    <location>
        <begin position="411"/>
        <end position="440"/>
    </location>
</feature>
<sequence length="531" mass="55024">MLRRLAASVAALALVAAPAVVGLSVANAAPVVAAAVPSALFTEFTAPLCPGETYFDPTSSGTYMADGDLTAVTGERLVAYNSGAVVPLYDSYGGDEGVTGDLHQSTAYPPLCGTRYVETSNGNLQKAVSEWMYCTDITSLVCGGAALDGTLLNEDGEPLNSMTNLPGGNPKLSERPDDERLIAYLIEHGHEYTGIGYYNFTNEPGDVPVTFATSDKTTSDRVALQALVWCVSDAGVFTNTDLIATCETNLPADERARLLALIPAEPTVTLAFDVSGQTYKVGETAKVSLTTNVYERPITITSASTDTFVVCPASADKATITGSKLTVTAPAPGEPADTRVELCATVTAPGDADVSVSTVPASVTHIGWNQSINPDLDPCQVYATFNEDSQQAINSDASATFVSVTEPTDPATDEPTDPATDEPTDPATDEPTDPATDEPTDTATDPVNTVVVENTVITTTSSTVVGVAAAHEAATTVKSGDALAATGSDGAPLLYTAAGVLLLGAGIVVWTSMSRRRNEVLARESSIEQTS</sequence>
<organism evidence="4 5">
    <name type="scientific">Sanguibacter gelidistatuariae</name>
    <dbReference type="NCBI Taxonomy" id="1814289"/>
    <lineage>
        <taxon>Bacteria</taxon>
        <taxon>Bacillati</taxon>
        <taxon>Actinomycetota</taxon>
        <taxon>Actinomycetes</taxon>
        <taxon>Micrococcales</taxon>
        <taxon>Sanguibacteraceae</taxon>
        <taxon>Sanguibacter</taxon>
    </lineage>
</organism>
<evidence type="ECO:0000313" key="5">
    <source>
        <dbReference type="Proteomes" id="UP000199039"/>
    </source>
</evidence>
<reference evidence="4 5" key="1">
    <citation type="submission" date="2016-09" db="EMBL/GenBank/DDBJ databases">
        <authorList>
            <person name="Capua I."/>
            <person name="De Benedictis P."/>
            <person name="Joannis T."/>
            <person name="Lombin L.H."/>
            <person name="Cattoli G."/>
        </authorList>
    </citation>
    <scope>NUCLEOTIDE SEQUENCE [LARGE SCALE GENOMIC DNA]</scope>
    <source>
        <strain evidence="4 5">ISLP-3</strain>
    </source>
</reference>
<keyword evidence="5" id="KW-1185">Reference proteome</keyword>
<keyword evidence="2" id="KW-0472">Membrane</keyword>